<dbReference type="Proteomes" id="UP000321301">
    <property type="component" value="Unassembled WGS sequence"/>
</dbReference>
<evidence type="ECO:0000256" key="4">
    <source>
        <dbReference type="ARBA" id="ARBA00023136"/>
    </source>
</evidence>
<dbReference type="RefSeq" id="WP_040416746.1">
    <property type="nucleotide sequence ID" value="NZ_BJYV01000001.1"/>
</dbReference>
<keyword evidence="3" id="KW-0732">Signal</keyword>
<feature type="domain" description="SusD-like N-terminal" evidence="7">
    <location>
        <begin position="91"/>
        <end position="214"/>
    </location>
</feature>
<evidence type="ECO:0000259" key="6">
    <source>
        <dbReference type="Pfam" id="PF07980"/>
    </source>
</evidence>
<evidence type="ECO:0000313" key="8">
    <source>
        <dbReference type="EMBL" id="GEO19752.1"/>
    </source>
</evidence>
<dbReference type="CDD" id="cd08977">
    <property type="entry name" value="SusD"/>
    <property type="match status" value="1"/>
</dbReference>
<name>A0A512C6B7_9BACT</name>
<evidence type="ECO:0000256" key="1">
    <source>
        <dbReference type="ARBA" id="ARBA00004442"/>
    </source>
</evidence>
<dbReference type="Pfam" id="PF14322">
    <property type="entry name" value="SusD-like_3"/>
    <property type="match status" value="1"/>
</dbReference>
<dbReference type="InterPro" id="IPR033985">
    <property type="entry name" value="SusD-like_N"/>
</dbReference>
<reference evidence="8 9" key="1">
    <citation type="submission" date="2019-07" db="EMBL/GenBank/DDBJ databases">
        <title>Whole genome shotgun sequence of Cyclobacterium qasimii NBRC 106168.</title>
        <authorList>
            <person name="Hosoyama A."/>
            <person name="Uohara A."/>
            <person name="Ohji S."/>
            <person name="Ichikawa N."/>
        </authorList>
    </citation>
    <scope>NUCLEOTIDE SEQUENCE [LARGE SCALE GENOMIC DNA]</scope>
    <source>
        <strain evidence="8 9">NBRC 106168</strain>
    </source>
</reference>
<comment type="subcellular location">
    <subcellularLocation>
        <location evidence="1">Cell outer membrane</location>
    </subcellularLocation>
</comment>
<dbReference type="EMBL" id="BJYV01000001">
    <property type="protein sequence ID" value="GEO19752.1"/>
    <property type="molecule type" value="Genomic_DNA"/>
</dbReference>
<keyword evidence="9" id="KW-1185">Reference proteome</keyword>
<organism evidence="8 9">
    <name type="scientific">Cyclobacterium qasimii</name>
    <dbReference type="NCBI Taxonomy" id="1350429"/>
    <lineage>
        <taxon>Bacteria</taxon>
        <taxon>Pseudomonadati</taxon>
        <taxon>Bacteroidota</taxon>
        <taxon>Cytophagia</taxon>
        <taxon>Cytophagales</taxon>
        <taxon>Cyclobacteriaceae</taxon>
        <taxon>Cyclobacterium</taxon>
    </lineage>
</organism>
<keyword evidence="4" id="KW-0472">Membrane</keyword>
<evidence type="ECO:0000256" key="5">
    <source>
        <dbReference type="ARBA" id="ARBA00023237"/>
    </source>
</evidence>
<keyword evidence="5" id="KW-0998">Cell outer membrane</keyword>
<protein>
    <submittedName>
        <fullName evidence="8">Membrane protein</fullName>
    </submittedName>
</protein>
<accession>A0A512C6B7</accession>
<dbReference type="GO" id="GO:0009279">
    <property type="term" value="C:cell outer membrane"/>
    <property type="evidence" value="ECO:0007669"/>
    <property type="project" value="UniProtKB-SubCell"/>
</dbReference>
<dbReference type="SUPFAM" id="SSF48452">
    <property type="entry name" value="TPR-like"/>
    <property type="match status" value="1"/>
</dbReference>
<evidence type="ECO:0000313" key="9">
    <source>
        <dbReference type="Proteomes" id="UP000321301"/>
    </source>
</evidence>
<comment type="caution">
    <text evidence="8">The sequence shown here is derived from an EMBL/GenBank/DDBJ whole genome shotgun (WGS) entry which is preliminary data.</text>
</comment>
<feature type="domain" description="RagB/SusD" evidence="6">
    <location>
        <begin position="320"/>
        <end position="482"/>
    </location>
</feature>
<evidence type="ECO:0000259" key="7">
    <source>
        <dbReference type="Pfam" id="PF14322"/>
    </source>
</evidence>
<dbReference type="InterPro" id="IPR012944">
    <property type="entry name" value="SusD_RagB_dom"/>
</dbReference>
<dbReference type="Pfam" id="PF07980">
    <property type="entry name" value="SusD_RagB"/>
    <property type="match status" value="1"/>
</dbReference>
<sequence length="482" mass="54210">MKRITTIQLYILPVFLLILTSCEDLLLEQPKTVAVENFYNTAEEVETAVNAIYSPLGSTRAEQMVILDAHTDWGYGRGSRAQYNDFAGLNATNINTAGSRWNSFYQAIRNANLVISNAPNGNDISQEAIDYYIAEAKFLRALSYFDLVRNWAGVPLRTEDNMLEIDLPRSSVAEVYELILADLEYAEMNLNATATLIGRPTVNAAKTLLADVHLFMGNYDLAMTKSKEVIDSNNYSLVGIEEANDIRTDIFGADLVTTTEEVFYFKYSRELGHGNFMLFILNHPSTDYFNFGGAYAHYSDASNPFYINWEDGDLRKELWDQIDFGLGPNTLVSNKYMDRNAVGSSDGGNDLPIYRYAEVLLIYAETAARNANAVTPEALEALNKIKRRAYGLAIDSPSEVDYTFSSGEITEFLDALLQERAYEFIFEGKRWLDLKRTGRAQEMLTKNKGITIAEAHYLWPIPLSELNFNGAIDPDTDQNPGY</sequence>
<dbReference type="Gene3D" id="1.25.40.390">
    <property type="match status" value="1"/>
</dbReference>
<evidence type="ECO:0000256" key="3">
    <source>
        <dbReference type="ARBA" id="ARBA00022729"/>
    </source>
</evidence>
<dbReference type="InterPro" id="IPR011990">
    <property type="entry name" value="TPR-like_helical_dom_sf"/>
</dbReference>
<comment type="similarity">
    <text evidence="2">Belongs to the SusD family.</text>
</comment>
<dbReference type="AlphaFoldDB" id="A0A512C6B7"/>
<proteinExistence type="inferred from homology"/>
<dbReference type="PROSITE" id="PS51257">
    <property type="entry name" value="PROKAR_LIPOPROTEIN"/>
    <property type="match status" value="1"/>
</dbReference>
<evidence type="ECO:0000256" key="2">
    <source>
        <dbReference type="ARBA" id="ARBA00006275"/>
    </source>
</evidence>
<gene>
    <name evidence="8" type="ORF">CQA01_02860</name>
</gene>